<evidence type="ECO:0000256" key="6">
    <source>
        <dbReference type="SAM" id="Phobius"/>
    </source>
</evidence>
<name>A0A6I2KV73_9BURK</name>
<dbReference type="CDD" id="cd19411">
    <property type="entry name" value="MCP2201-like_sensor"/>
    <property type="match status" value="1"/>
</dbReference>
<evidence type="ECO:0000256" key="5">
    <source>
        <dbReference type="SAM" id="MobiDB-lite"/>
    </source>
</evidence>
<dbReference type="InterPro" id="IPR047347">
    <property type="entry name" value="YvaQ-like_sensor"/>
</dbReference>
<feature type="transmembrane region" description="Helical" evidence="6">
    <location>
        <begin position="20"/>
        <end position="42"/>
    </location>
</feature>
<dbReference type="GO" id="GO:0004888">
    <property type="term" value="F:transmembrane signaling receptor activity"/>
    <property type="evidence" value="ECO:0007669"/>
    <property type="project" value="InterPro"/>
</dbReference>
<dbReference type="CDD" id="cd11386">
    <property type="entry name" value="MCP_signal"/>
    <property type="match status" value="1"/>
</dbReference>
<dbReference type="InterPro" id="IPR004090">
    <property type="entry name" value="Chemotax_Me-accpt_rcpt"/>
</dbReference>
<evidence type="ECO:0000256" key="1">
    <source>
        <dbReference type="ARBA" id="ARBA00004370"/>
    </source>
</evidence>
<gene>
    <name evidence="9" type="ORF">GJ699_06365</name>
</gene>
<dbReference type="Pfam" id="PF00672">
    <property type="entry name" value="HAMP"/>
    <property type="match status" value="1"/>
</dbReference>
<feature type="transmembrane region" description="Helical" evidence="6">
    <location>
        <begin position="197"/>
        <end position="217"/>
    </location>
</feature>
<dbReference type="Gene3D" id="6.10.340.10">
    <property type="match status" value="1"/>
</dbReference>
<dbReference type="GO" id="GO:0006935">
    <property type="term" value="P:chemotaxis"/>
    <property type="evidence" value="ECO:0007669"/>
    <property type="project" value="InterPro"/>
</dbReference>
<evidence type="ECO:0000259" key="7">
    <source>
        <dbReference type="PROSITE" id="PS50111"/>
    </source>
</evidence>
<keyword evidence="2" id="KW-0488">Methylation</keyword>
<dbReference type="Gene3D" id="1.10.287.950">
    <property type="entry name" value="Methyl-accepting chemotaxis protein"/>
    <property type="match status" value="1"/>
</dbReference>
<keyword evidence="6" id="KW-0812">Transmembrane</keyword>
<keyword evidence="4" id="KW-0807">Transducer</keyword>
<dbReference type="CDD" id="cd06225">
    <property type="entry name" value="HAMP"/>
    <property type="match status" value="1"/>
</dbReference>
<dbReference type="Pfam" id="PF00015">
    <property type="entry name" value="MCPsignal"/>
    <property type="match status" value="1"/>
</dbReference>
<protein>
    <submittedName>
        <fullName evidence="9">HAMP domain-containing protein</fullName>
    </submittedName>
</protein>
<dbReference type="PANTHER" id="PTHR43531:SF14">
    <property type="entry name" value="METHYL-ACCEPTING CHEMOTAXIS PROTEIN I-RELATED"/>
    <property type="match status" value="1"/>
</dbReference>
<keyword evidence="10" id="KW-1185">Reference proteome</keyword>
<evidence type="ECO:0000313" key="10">
    <source>
        <dbReference type="Proteomes" id="UP000433309"/>
    </source>
</evidence>
<feature type="region of interest" description="Disordered" evidence="5">
    <location>
        <begin position="529"/>
        <end position="556"/>
    </location>
</feature>
<comment type="caution">
    <text evidence="9">The sequence shown here is derived from an EMBL/GenBank/DDBJ whole genome shotgun (WGS) entry which is preliminary data.</text>
</comment>
<dbReference type="InterPro" id="IPR051310">
    <property type="entry name" value="MCP_chemotaxis"/>
</dbReference>
<dbReference type="GO" id="GO:0005886">
    <property type="term" value="C:plasma membrane"/>
    <property type="evidence" value="ECO:0007669"/>
    <property type="project" value="TreeGrafter"/>
</dbReference>
<sequence length="556" mass="58698">MATIKTTYMNIANLRIGHRLTIAFSLTTLLLAVVVIVGALGLRTTSNEIELTIQDRYMKIELLSEVKDHVSQQARSLRDLLLLDAAEAGAEYATIEQRSQQIRTRLDKLGTVLRRPEALLLLKEVNEARAAYSPLRDQMVAAVKAGDKETATTLLMQKVRPAQTAYVAALDKLVEFQEQLMRDSGDAAQRSAINTSMLMIGLGVAGAALGLFFGWFVTRSIVRPIGHAVRVARTVASGDLSSQIQIRTRDEVGQLSAALKEMNTSLIAIVSEVRKGTDSIGTASAEIAAGNLDLSERTERQAGSLEETASSMEQLTSTVKQNAANASQANQLAMSASDVAGKGGEVVAQVVDTMASINASARKIVDIIAVIDGIAFQTNILALNAAVEAARAGEQGRGFAVVASEVRSLAQRSAAAAKEIKALIGDSVDKVDAGARLVDQAGATMEEIVTSVRRVTDIMSEIAFASQEQLSGIEHINGAITEMDKSTQQNAALVEEASAAAVTMQEQASNLVQAVSVFKLTGDGRGSVASIRAGRRGAKPADTPTALPSSRSSAAG</sequence>
<dbReference type="InterPro" id="IPR004089">
    <property type="entry name" value="MCPsignal_dom"/>
</dbReference>
<comment type="similarity">
    <text evidence="3">Belongs to the methyl-accepting chemotaxis (MCP) protein family.</text>
</comment>
<organism evidence="9 10">
    <name type="scientific">Duganella guangzhouensis</name>
    <dbReference type="NCBI Taxonomy" id="2666084"/>
    <lineage>
        <taxon>Bacteria</taxon>
        <taxon>Pseudomonadati</taxon>
        <taxon>Pseudomonadota</taxon>
        <taxon>Betaproteobacteria</taxon>
        <taxon>Burkholderiales</taxon>
        <taxon>Oxalobacteraceae</taxon>
        <taxon>Telluria group</taxon>
        <taxon>Duganella</taxon>
    </lineage>
</organism>
<evidence type="ECO:0000256" key="2">
    <source>
        <dbReference type="ARBA" id="ARBA00022481"/>
    </source>
</evidence>
<dbReference type="RefSeq" id="WP_154374270.1">
    <property type="nucleotide sequence ID" value="NZ_WKJK01000003.1"/>
</dbReference>
<dbReference type="AlphaFoldDB" id="A0A6I2KV73"/>
<dbReference type="PANTHER" id="PTHR43531">
    <property type="entry name" value="PROTEIN ICFG"/>
    <property type="match status" value="1"/>
</dbReference>
<dbReference type="PRINTS" id="PR00260">
    <property type="entry name" value="CHEMTRNSDUCR"/>
</dbReference>
<dbReference type="FunFam" id="1.10.287.950:FF:000001">
    <property type="entry name" value="Methyl-accepting chemotaxis sensory transducer"/>
    <property type="match status" value="1"/>
</dbReference>
<evidence type="ECO:0000256" key="4">
    <source>
        <dbReference type="PROSITE-ProRule" id="PRU00284"/>
    </source>
</evidence>
<dbReference type="SUPFAM" id="SSF58104">
    <property type="entry name" value="Methyl-accepting chemotaxis protein (MCP) signaling domain"/>
    <property type="match status" value="1"/>
</dbReference>
<dbReference type="InterPro" id="IPR024478">
    <property type="entry name" value="HlyB_4HB_MCP"/>
</dbReference>
<dbReference type="EMBL" id="WKJK01000003">
    <property type="protein sequence ID" value="MRW89601.1"/>
    <property type="molecule type" value="Genomic_DNA"/>
</dbReference>
<feature type="compositionally biased region" description="Polar residues" evidence="5">
    <location>
        <begin position="546"/>
        <end position="556"/>
    </location>
</feature>
<evidence type="ECO:0000259" key="8">
    <source>
        <dbReference type="PROSITE" id="PS50885"/>
    </source>
</evidence>
<proteinExistence type="inferred from homology"/>
<comment type="subcellular location">
    <subcellularLocation>
        <location evidence="1">Membrane</location>
    </subcellularLocation>
</comment>
<dbReference type="GO" id="GO:0007165">
    <property type="term" value="P:signal transduction"/>
    <property type="evidence" value="ECO:0007669"/>
    <property type="project" value="UniProtKB-KW"/>
</dbReference>
<dbReference type="PROSITE" id="PS50885">
    <property type="entry name" value="HAMP"/>
    <property type="match status" value="1"/>
</dbReference>
<keyword evidence="6" id="KW-1133">Transmembrane helix</keyword>
<feature type="domain" description="HAMP" evidence="8">
    <location>
        <begin position="219"/>
        <end position="271"/>
    </location>
</feature>
<accession>A0A6I2KV73</accession>
<dbReference type="SMART" id="SM00283">
    <property type="entry name" value="MA"/>
    <property type="match status" value="1"/>
</dbReference>
<dbReference type="PROSITE" id="PS50111">
    <property type="entry name" value="CHEMOTAXIS_TRANSDUC_2"/>
    <property type="match status" value="1"/>
</dbReference>
<dbReference type="InterPro" id="IPR003660">
    <property type="entry name" value="HAMP_dom"/>
</dbReference>
<keyword evidence="6" id="KW-0472">Membrane</keyword>
<reference evidence="9 10" key="1">
    <citation type="submission" date="2019-11" db="EMBL/GenBank/DDBJ databases">
        <title>Novel species isolated from a subtropical stream in China.</title>
        <authorList>
            <person name="Lu H."/>
        </authorList>
    </citation>
    <scope>NUCLEOTIDE SEQUENCE [LARGE SCALE GENOMIC DNA]</scope>
    <source>
        <strain evidence="9 10">FT80W</strain>
    </source>
</reference>
<evidence type="ECO:0000256" key="3">
    <source>
        <dbReference type="ARBA" id="ARBA00029447"/>
    </source>
</evidence>
<dbReference type="Proteomes" id="UP000433309">
    <property type="component" value="Unassembled WGS sequence"/>
</dbReference>
<dbReference type="Pfam" id="PF12729">
    <property type="entry name" value="4HB_MCP_1"/>
    <property type="match status" value="1"/>
</dbReference>
<feature type="domain" description="Methyl-accepting transducer" evidence="7">
    <location>
        <begin position="276"/>
        <end position="505"/>
    </location>
</feature>
<dbReference type="SMART" id="SM00304">
    <property type="entry name" value="HAMP"/>
    <property type="match status" value="1"/>
</dbReference>
<evidence type="ECO:0000313" key="9">
    <source>
        <dbReference type="EMBL" id="MRW89601.1"/>
    </source>
</evidence>